<dbReference type="Pfam" id="PF00078">
    <property type="entry name" value="RVT_1"/>
    <property type="match status" value="1"/>
</dbReference>
<reference evidence="3" key="2">
    <citation type="submission" date="2022-01" db="EMBL/GenBank/DDBJ databases">
        <authorList>
            <person name="Yamashiro T."/>
            <person name="Shiraishi A."/>
            <person name="Satake H."/>
            <person name="Nakayama K."/>
        </authorList>
    </citation>
    <scope>NUCLEOTIDE SEQUENCE</scope>
</reference>
<dbReference type="InterPro" id="IPR043128">
    <property type="entry name" value="Rev_trsase/Diguanyl_cyclase"/>
</dbReference>
<proteinExistence type="predicted"/>
<feature type="domain" description="Reverse transcriptase" evidence="2">
    <location>
        <begin position="281"/>
        <end position="498"/>
    </location>
</feature>
<accession>A0ABQ5B285</accession>
<keyword evidence="4" id="KW-1185">Reference proteome</keyword>
<comment type="caution">
    <text evidence="3">The sequence shown here is derived from an EMBL/GenBank/DDBJ whole genome shotgun (WGS) entry which is preliminary data.</text>
</comment>
<sequence length="498" mass="57622">ASMSGPAVQQLWTLYPGNRRRICLHKNADPSGCDTQPDVPTLTCAPGAHVFPGEVCFSQHRLLALDIYIKRRPRSSERSVKPRILWKNLYGEAAEAFRARVIEGVTLEEGDGSVADAEQMESWWISDEVQDKVKAKQTRFRELISMRGDDEANKSAAEERYKEAKREAKKAVARAKEKAYEYLYKRLDSKEGENDIYRKAKARDRRKRDLKNVRFIKDGDGRTIVNEDAIRRRWKEYFFDLFNGQRSGRTEEVDSIGTNPQYNCYCSRIRHTEVKEALWKMGRNKAVGPDEIPIEAWRCLRGEGVRWLTTLFNKGVLRCPGSGDSARVIERRLRRETEVSENQFGFMPRRSTMEVIHIIRSLMEKYRERQKDMHLTFLDLEKAYDNVPHEFIWKNLSDKGTPTRYIKVIQDMYEGARTCVRTPTENTEYFPVDVGLHQGSAISPYLIALILDELTKGIQESVPWCLIFADDIVLVSEMPQGLNGILEQWRKALEDKGL</sequence>
<keyword evidence="1" id="KW-0175">Coiled coil</keyword>
<dbReference type="InterPro" id="IPR043502">
    <property type="entry name" value="DNA/RNA_pol_sf"/>
</dbReference>
<dbReference type="InterPro" id="IPR000477">
    <property type="entry name" value="RT_dom"/>
</dbReference>
<evidence type="ECO:0000259" key="2">
    <source>
        <dbReference type="PROSITE" id="PS50878"/>
    </source>
</evidence>
<name>A0ABQ5B285_9ASTR</name>
<dbReference type="Gene3D" id="3.30.70.270">
    <property type="match status" value="1"/>
</dbReference>
<dbReference type="Proteomes" id="UP001151760">
    <property type="component" value="Unassembled WGS sequence"/>
</dbReference>
<evidence type="ECO:0000256" key="1">
    <source>
        <dbReference type="SAM" id="Coils"/>
    </source>
</evidence>
<dbReference type="SUPFAM" id="SSF56672">
    <property type="entry name" value="DNA/RNA polymerases"/>
    <property type="match status" value="1"/>
</dbReference>
<feature type="non-terminal residue" evidence="3">
    <location>
        <position position="1"/>
    </location>
</feature>
<feature type="coiled-coil region" evidence="1">
    <location>
        <begin position="147"/>
        <end position="178"/>
    </location>
</feature>
<gene>
    <name evidence="3" type="ORF">Tco_0841521</name>
</gene>
<evidence type="ECO:0000313" key="4">
    <source>
        <dbReference type="Proteomes" id="UP001151760"/>
    </source>
</evidence>
<reference evidence="3" key="1">
    <citation type="journal article" date="2022" name="Int. J. Mol. Sci.">
        <title>Draft Genome of Tanacetum Coccineum: Genomic Comparison of Closely Related Tanacetum-Family Plants.</title>
        <authorList>
            <person name="Yamashiro T."/>
            <person name="Shiraishi A."/>
            <person name="Nakayama K."/>
            <person name="Satake H."/>
        </authorList>
    </citation>
    <scope>NUCLEOTIDE SEQUENCE</scope>
</reference>
<protein>
    <submittedName>
        <fullName evidence="3">Retrovirus-related pol polyprotein LINE-1</fullName>
    </submittedName>
</protein>
<organism evidence="3 4">
    <name type="scientific">Tanacetum coccineum</name>
    <dbReference type="NCBI Taxonomy" id="301880"/>
    <lineage>
        <taxon>Eukaryota</taxon>
        <taxon>Viridiplantae</taxon>
        <taxon>Streptophyta</taxon>
        <taxon>Embryophyta</taxon>
        <taxon>Tracheophyta</taxon>
        <taxon>Spermatophyta</taxon>
        <taxon>Magnoliopsida</taxon>
        <taxon>eudicotyledons</taxon>
        <taxon>Gunneridae</taxon>
        <taxon>Pentapetalae</taxon>
        <taxon>asterids</taxon>
        <taxon>campanulids</taxon>
        <taxon>Asterales</taxon>
        <taxon>Asteraceae</taxon>
        <taxon>Asteroideae</taxon>
        <taxon>Anthemideae</taxon>
        <taxon>Anthemidinae</taxon>
        <taxon>Tanacetum</taxon>
    </lineage>
</organism>
<evidence type="ECO:0000313" key="3">
    <source>
        <dbReference type="EMBL" id="GJT07059.1"/>
    </source>
</evidence>
<dbReference type="PANTHER" id="PTHR19446">
    <property type="entry name" value="REVERSE TRANSCRIPTASES"/>
    <property type="match status" value="1"/>
</dbReference>
<dbReference type="EMBL" id="BQNB010012720">
    <property type="protein sequence ID" value="GJT07059.1"/>
    <property type="molecule type" value="Genomic_DNA"/>
</dbReference>
<dbReference type="CDD" id="cd01650">
    <property type="entry name" value="RT_nLTR_like"/>
    <property type="match status" value="1"/>
</dbReference>
<dbReference type="PROSITE" id="PS50878">
    <property type="entry name" value="RT_POL"/>
    <property type="match status" value="1"/>
</dbReference>